<proteinExistence type="predicted"/>
<keyword evidence="3" id="KW-1185">Reference proteome</keyword>
<comment type="caution">
    <text evidence="2">The sequence shown here is derived from an EMBL/GenBank/DDBJ whole genome shotgun (WGS) entry which is preliminary data.</text>
</comment>
<dbReference type="RefSeq" id="WP_070246103.1">
    <property type="nucleotide sequence ID" value="NZ_LROM01000036.1"/>
</dbReference>
<dbReference type="AlphaFoldDB" id="A0A1E7X6U0"/>
<dbReference type="PROSITE" id="PS51725">
    <property type="entry name" value="ABM"/>
    <property type="match status" value="1"/>
</dbReference>
<gene>
    <name evidence="2" type="ORF">DUPY_04860</name>
</gene>
<dbReference type="PATRIC" id="fig|762836.4.peg.516"/>
<dbReference type="Gene3D" id="3.30.70.100">
    <property type="match status" value="1"/>
</dbReference>
<feature type="domain" description="ABM" evidence="1">
    <location>
        <begin position="2"/>
        <end position="92"/>
    </location>
</feature>
<evidence type="ECO:0000313" key="2">
    <source>
        <dbReference type="EMBL" id="OFA08809.1"/>
    </source>
</evidence>
<evidence type="ECO:0000259" key="1">
    <source>
        <dbReference type="PROSITE" id="PS51725"/>
    </source>
</evidence>
<protein>
    <submittedName>
        <fullName evidence="2">Antibiotic biosynthesis monooxygenase</fullName>
    </submittedName>
</protein>
<dbReference type="Proteomes" id="UP000175989">
    <property type="component" value="Unassembled WGS sequence"/>
</dbReference>
<dbReference type="InterPro" id="IPR007138">
    <property type="entry name" value="ABM_dom"/>
</dbReference>
<dbReference type="OrthoDB" id="9798157at2"/>
<dbReference type="GO" id="GO:0004497">
    <property type="term" value="F:monooxygenase activity"/>
    <property type="evidence" value="ECO:0007669"/>
    <property type="project" value="UniProtKB-KW"/>
</dbReference>
<name>A0A1E7X6U0_9BURK</name>
<dbReference type="InterPro" id="IPR011008">
    <property type="entry name" value="Dimeric_a/b-barrel"/>
</dbReference>
<accession>A0A1E7X6U0</accession>
<organism evidence="2 3">
    <name type="scientific">Duganella phyllosphaerae</name>
    <dbReference type="NCBI Taxonomy" id="762836"/>
    <lineage>
        <taxon>Bacteria</taxon>
        <taxon>Pseudomonadati</taxon>
        <taxon>Pseudomonadota</taxon>
        <taxon>Betaproteobacteria</taxon>
        <taxon>Burkholderiales</taxon>
        <taxon>Oxalobacteraceae</taxon>
        <taxon>Telluria group</taxon>
        <taxon>Duganella</taxon>
    </lineage>
</organism>
<evidence type="ECO:0000313" key="3">
    <source>
        <dbReference type="Proteomes" id="UP000175989"/>
    </source>
</evidence>
<dbReference type="EMBL" id="LROM01000036">
    <property type="protein sequence ID" value="OFA08809.1"/>
    <property type="molecule type" value="Genomic_DNA"/>
</dbReference>
<keyword evidence="2" id="KW-0560">Oxidoreductase</keyword>
<reference evidence="3" key="1">
    <citation type="journal article" date="2016" name="Front. Microbiol.">
        <title>Molecular Keys to the Janthinobacterium and Duganella spp. Interaction with the Plant Pathogen Fusarium graminearum.</title>
        <authorList>
            <person name="Haack F.S."/>
            <person name="Poehlein A."/>
            <person name="Kroger C."/>
            <person name="Voigt C.A."/>
            <person name="Piepenbring M."/>
            <person name="Bode H.B."/>
            <person name="Daniel R."/>
            <person name="Schafer W."/>
            <person name="Streit W.R."/>
        </authorList>
    </citation>
    <scope>NUCLEOTIDE SEQUENCE [LARGE SCALE GENOMIC DNA]</scope>
    <source>
        <strain evidence="3">T54</strain>
    </source>
</reference>
<dbReference type="SUPFAM" id="SSF54909">
    <property type="entry name" value="Dimeric alpha+beta barrel"/>
    <property type="match status" value="1"/>
</dbReference>
<dbReference type="Pfam" id="PF03992">
    <property type="entry name" value="ABM"/>
    <property type="match status" value="1"/>
</dbReference>
<sequence>MIYEVAEIYVKPESHTAFQAGVAEAVPLFRGAKGCLSMRLDRDIETPDTYHLVIGWETLENHTVDFRESTDFHAWRALVGDHFARPPKVEHFATVVDGF</sequence>
<keyword evidence="2" id="KW-0503">Monooxygenase</keyword>